<proteinExistence type="predicted"/>
<reference evidence="1" key="1">
    <citation type="journal article" date="2010" name="Nature">
        <title>The sequence and de novo assembly of the giant panda genome.</title>
        <authorList>
            <person name="Li R."/>
            <person name="Fan W."/>
            <person name="Tian G."/>
            <person name="Zhu H."/>
            <person name="He L."/>
            <person name="Cai J."/>
            <person name="Huang Q."/>
            <person name="Cai Q."/>
            <person name="Li B."/>
            <person name="Bai Y."/>
            <person name="Zhang Z."/>
            <person name="Zhang Y."/>
            <person name="Wang W."/>
            <person name="Li J."/>
            <person name="Wei F."/>
            <person name="Li H."/>
            <person name="Jian M."/>
            <person name="Li J."/>
            <person name="Zhang Z."/>
            <person name="Nielsen R."/>
            <person name="Li D."/>
            <person name="Gu W."/>
            <person name="Yang Z."/>
            <person name="Xuan Z."/>
            <person name="Ryder O.A."/>
            <person name="Leung F.C."/>
            <person name="Zhou Y."/>
            <person name="Cao J."/>
            <person name="Sun X."/>
            <person name="Fu Y."/>
            <person name="Fang X."/>
            <person name="Guo X."/>
            <person name="Wang B."/>
            <person name="Hou R."/>
            <person name="Shen F."/>
            <person name="Mu B."/>
            <person name="Ni P."/>
            <person name="Lin R."/>
            <person name="Qian W."/>
            <person name="Wang G."/>
            <person name="Yu C."/>
            <person name="Nie W."/>
            <person name="Wang J."/>
            <person name="Wu Z."/>
            <person name="Liang H."/>
            <person name="Min J."/>
            <person name="Wu Q."/>
            <person name="Cheng S."/>
            <person name="Ruan J."/>
            <person name="Wang M."/>
            <person name="Shi Z."/>
            <person name="Wen M."/>
            <person name="Liu B."/>
            <person name="Ren X."/>
            <person name="Zheng H."/>
            <person name="Dong D."/>
            <person name="Cook K."/>
            <person name="Shan G."/>
            <person name="Zhang H."/>
            <person name="Kosiol C."/>
            <person name="Xie X."/>
            <person name="Lu Z."/>
            <person name="Zheng H."/>
            <person name="Li Y."/>
            <person name="Steiner C.C."/>
            <person name="Lam T.T."/>
            <person name="Lin S."/>
            <person name="Zhang Q."/>
            <person name="Li G."/>
            <person name="Tian J."/>
            <person name="Gong T."/>
            <person name="Liu H."/>
            <person name="Zhang D."/>
            <person name="Fang L."/>
            <person name="Ye C."/>
            <person name="Zhang J."/>
            <person name="Hu W."/>
            <person name="Xu A."/>
            <person name="Ren Y."/>
            <person name="Zhang G."/>
            <person name="Bruford M.W."/>
            <person name="Li Q."/>
            <person name="Ma L."/>
            <person name="Guo Y."/>
            <person name="An N."/>
            <person name="Hu Y."/>
            <person name="Zheng Y."/>
            <person name="Shi Y."/>
            <person name="Li Z."/>
            <person name="Liu Q."/>
            <person name="Chen Y."/>
            <person name="Zhao J."/>
            <person name="Qu N."/>
            <person name="Zhao S."/>
            <person name="Tian F."/>
            <person name="Wang X."/>
            <person name="Wang H."/>
            <person name="Xu L."/>
            <person name="Liu X."/>
            <person name="Vinar T."/>
            <person name="Wang Y."/>
            <person name="Lam T.W."/>
            <person name="Yiu S.M."/>
            <person name="Liu S."/>
            <person name="Zhang H."/>
            <person name="Li D."/>
            <person name="Huang Y."/>
            <person name="Wang X."/>
            <person name="Yang G."/>
            <person name="Jiang Z."/>
            <person name="Wang J."/>
            <person name="Qin N."/>
            <person name="Li L."/>
            <person name="Li J."/>
            <person name="Bolund L."/>
            <person name="Kristiansen K."/>
            <person name="Wong G.K."/>
            <person name="Olson M."/>
            <person name="Zhang X."/>
            <person name="Li S."/>
            <person name="Yang H."/>
            <person name="Wang J."/>
            <person name="Wang J."/>
        </authorList>
    </citation>
    <scope>NUCLEOTIDE SEQUENCE [LARGE SCALE GENOMIC DNA]</scope>
</reference>
<dbReference type="InterPro" id="IPR050150">
    <property type="entry name" value="IgV_Light_Chain"/>
</dbReference>
<dbReference type="InterPro" id="IPR036179">
    <property type="entry name" value="Ig-like_dom_sf"/>
</dbReference>
<dbReference type="InterPro" id="IPR013783">
    <property type="entry name" value="Ig-like_fold"/>
</dbReference>
<gene>
    <name evidence="1" type="ORF">PANDA_020955</name>
</gene>
<dbReference type="InParanoid" id="D2I5I9"/>
<evidence type="ECO:0000313" key="1">
    <source>
        <dbReference type="EMBL" id="EFB24346.1"/>
    </source>
</evidence>
<sequence>AQSNLTQPFLFSKTLGKTVSSSCAGSSMILGSDNEISWYQQHPEMALKLLVCYTNTGPSGIPDCFSGSKSGNTISLIIS</sequence>
<feature type="non-terminal residue" evidence="1">
    <location>
        <position position="79"/>
    </location>
</feature>
<protein>
    <recommendedName>
        <fullName evidence="2">Immunoglobulin V-set domain-containing protein</fullName>
    </recommendedName>
</protein>
<dbReference type="Gene3D" id="2.60.40.10">
    <property type="entry name" value="Immunoglobulins"/>
    <property type="match status" value="1"/>
</dbReference>
<dbReference type="PANTHER" id="PTHR23267">
    <property type="entry name" value="IMMUNOGLOBULIN LIGHT CHAIN"/>
    <property type="match status" value="1"/>
</dbReference>
<dbReference type="EMBL" id="GL194682">
    <property type="protein sequence ID" value="EFB24346.1"/>
    <property type="molecule type" value="Genomic_DNA"/>
</dbReference>
<dbReference type="SUPFAM" id="SSF48726">
    <property type="entry name" value="Immunoglobulin"/>
    <property type="match status" value="1"/>
</dbReference>
<evidence type="ECO:0008006" key="2">
    <source>
        <dbReference type="Google" id="ProtNLM"/>
    </source>
</evidence>
<accession>D2I5I9</accession>
<dbReference type="AlphaFoldDB" id="D2I5I9"/>
<feature type="non-terminal residue" evidence="1">
    <location>
        <position position="1"/>
    </location>
</feature>
<organism evidence="1">
    <name type="scientific">Ailuropoda melanoleuca</name>
    <name type="common">Giant panda</name>
    <dbReference type="NCBI Taxonomy" id="9646"/>
    <lineage>
        <taxon>Eukaryota</taxon>
        <taxon>Metazoa</taxon>
        <taxon>Chordata</taxon>
        <taxon>Craniata</taxon>
        <taxon>Vertebrata</taxon>
        <taxon>Euteleostomi</taxon>
        <taxon>Mammalia</taxon>
        <taxon>Eutheria</taxon>
        <taxon>Laurasiatheria</taxon>
        <taxon>Carnivora</taxon>
        <taxon>Caniformia</taxon>
        <taxon>Ursidae</taxon>
        <taxon>Ailuropoda</taxon>
    </lineage>
</organism>
<name>D2I5I9_AILME</name>